<keyword evidence="3 8" id="KW-0812">Transmembrane</keyword>
<dbReference type="PANTHER" id="PTHR30572">
    <property type="entry name" value="MEMBRANE COMPONENT OF TRANSPORTER-RELATED"/>
    <property type="match status" value="1"/>
</dbReference>
<keyword evidence="2" id="KW-1003">Cell membrane</keyword>
<accession>A0A8I0SBF8</accession>
<evidence type="ECO:0000256" key="6">
    <source>
        <dbReference type="ARBA" id="ARBA00038076"/>
    </source>
</evidence>
<evidence type="ECO:0000256" key="7">
    <source>
        <dbReference type="SAM" id="MobiDB-lite"/>
    </source>
</evidence>
<comment type="caution">
    <text evidence="10">The sequence shown here is derived from an EMBL/GenBank/DDBJ whole genome shotgun (WGS) entry which is preliminary data.</text>
</comment>
<dbReference type="EMBL" id="JADKRP010000001">
    <property type="protein sequence ID" value="MBF4631595.1"/>
    <property type="molecule type" value="Genomic_DNA"/>
</dbReference>
<gene>
    <name evidence="10" type="ORF">ITJ42_10255</name>
</gene>
<feature type="region of interest" description="Disordered" evidence="7">
    <location>
        <begin position="67"/>
        <end position="101"/>
    </location>
</feature>
<comment type="similarity">
    <text evidence="6">Belongs to the ABC-4 integral membrane protein family.</text>
</comment>
<evidence type="ECO:0000256" key="8">
    <source>
        <dbReference type="SAM" id="Phobius"/>
    </source>
</evidence>
<proteinExistence type="inferred from homology"/>
<name>A0A8I0SBF8_9MICO</name>
<dbReference type="Proteomes" id="UP000634579">
    <property type="component" value="Unassembled WGS sequence"/>
</dbReference>
<evidence type="ECO:0000256" key="2">
    <source>
        <dbReference type="ARBA" id="ARBA00022475"/>
    </source>
</evidence>
<dbReference type="RefSeq" id="WP_194675333.1">
    <property type="nucleotide sequence ID" value="NZ_JADKRP010000001.1"/>
</dbReference>
<evidence type="ECO:0000256" key="5">
    <source>
        <dbReference type="ARBA" id="ARBA00023136"/>
    </source>
</evidence>
<dbReference type="PANTHER" id="PTHR30572:SF4">
    <property type="entry name" value="ABC TRANSPORTER PERMEASE YTRF"/>
    <property type="match status" value="1"/>
</dbReference>
<dbReference type="Pfam" id="PF02687">
    <property type="entry name" value="FtsX"/>
    <property type="match status" value="1"/>
</dbReference>
<dbReference type="InterPro" id="IPR050250">
    <property type="entry name" value="Macrolide_Exporter_MacB"/>
</dbReference>
<evidence type="ECO:0000313" key="10">
    <source>
        <dbReference type="EMBL" id="MBF4631595.1"/>
    </source>
</evidence>
<evidence type="ECO:0000256" key="1">
    <source>
        <dbReference type="ARBA" id="ARBA00004651"/>
    </source>
</evidence>
<reference evidence="10 11" key="1">
    <citation type="submission" date="2020-10" db="EMBL/GenBank/DDBJ databases">
        <title>Draft genome sequences of plant-associated actinobacteria.</title>
        <authorList>
            <person name="Tarlachkov S.V."/>
            <person name="Starodumova I.P."/>
            <person name="Dorofeeva L.V."/>
            <person name="Prisyazhnaya N.V."/>
            <person name="Roubtsova T.V."/>
            <person name="Chizhov V.N."/>
            <person name="Nadler S.A."/>
            <person name="Subbotin S.A."/>
            <person name="Evtushenko L.I."/>
        </authorList>
    </citation>
    <scope>NUCLEOTIDE SEQUENCE [LARGE SCALE GENOMIC DNA]</scope>
    <source>
        <strain evidence="10 11">VKM Ac-2886</strain>
    </source>
</reference>
<evidence type="ECO:0000259" key="9">
    <source>
        <dbReference type="Pfam" id="PF02687"/>
    </source>
</evidence>
<keyword evidence="4 8" id="KW-1133">Transmembrane helix</keyword>
<organism evidence="10 11">
    <name type="scientific">Clavibacter phaseoli</name>
    <dbReference type="NCBI Taxonomy" id="1734031"/>
    <lineage>
        <taxon>Bacteria</taxon>
        <taxon>Bacillati</taxon>
        <taxon>Actinomycetota</taxon>
        <taxon>Actinomycetes</taxon>
        <taxon>Micrococcales</taxon>
        <taxon>Microbacteriaceae</taxon>
        <taxon>Clavibacter</taxon>
    </lineage>
</organism>
<dbReference type="GO" id="GO:0005886">
    <property type="term" value="C:plasma membrane"/>
    <property type="evidence" value="ECO:0007669"/>
    <property type="project" value="UniProtKB-SubCell"/>
</dbReference>
<feature type="transmembrane region" description="Helical" evidence="8">
    <location>
        <begin position="302"/>
        <end position="327"/>
    </location>
</feature>
<feature type="transmembrane region" description="Helical" evidence="8">
    <location>
        <begin position="21"/>
        <end position="42"/>
    </location>
</feature>
<comment type="subcellular location">
    <subcellularLocation>
        <location evidence="1">Cell membrane</location>
        <topology evidence="1">Multi-pass membrane protein</topology>
    </subcellularLocation>
</comment>
<dbReference type="GO" id="GO:0022857">
    <property type="term" value="F:transmembrane transporter activity"/>
    <property type="evidence" value="ECO:0007669"/>
    <property type="project" value="TreeGrafter"/>
</dbReference>
<keyword evidence="5 8" id="KW-0472">Membrane</keyword>
<dbReference type="InterPro" id="IPR003838">
    <property type="entry name" value="ABC3_permease_C"/>
</dbReference>
<feature type="transmembrane region" description="Helical" evidence="8">
    <location>
        <begin position="348"/>
        <end position="374"/>
    </location>
</feature>
<sequence length="436" mass="43709">MKPLDLVRSAVANTFRSRTRLVLTILSIFVGAFTLTLTNGIGTGIDRYIASTVGAVGSSDTMTVTRASDDATAGPAPSGPREYDPDTVASGSATSRPGSTVVALTPDDITTLQGVDGVRAVQPTVSLATDWIAAGDGTRYVVGASGLAPGQTLTLTAGSAPDDASSALQVVLPTSYVGPLGFADDASAVGQTVTLAVTDAARAPHTVDAAVVGVAEESIAAAAGSSVTTNRALTTALSTAADTGLPADQADRYAQATVTFDASATDADVDALKARLADAGYTGTTVADQLGTFQTVIDGIVLVLNGFAIIALLAASFGIVNTLFMSVQERTREIGLMKAMGQSSGKVFALFSIEAAFIGFLGSAVGVVIAVAAGTGISAALSSTVLSNLPGLTLIAFDPVSIATIVLVVMAIAFLAGTLPAARAARADPVTSLRYE</sequence>
<keyword evidence="11" id="KW-1185">Reference proteome</keyword>
<evidence type="ECO:0000256" key="4">
    <source>
        <dbReference type="ARBA" id="ARBA00022989"/>
    </source>
</evidence>
<evidence type="ECO:0000313" key="11">
    <source>
        <dbReference type="Proteomes" id="UP000634579"/>
    </source>
</evidence>
<feature type="transmembrane region" description="Helical" evidence="8">
    <location>
        <begin position="394"/>
        <end position="416"/>
    </location>
</feature>
<dbReference type="AlphaFoldDB" id="A0A8I0SBF8"/>
<evidence type="ECO:0000256" key="3">
    <source>
        <dbReference type="ARBA" id="ARBA00022692"/>
    </source>
</evidence>
<feature type="compositionally biased region" description="Polar residues" evidence="7">
    <location>
        <begin position="89"/>
        <end position="98"/>
    </location>
</feature>
<protein>
    <submittedName>
        <fullName evidence="10">ABC transporter permease</fullName>
    </submittedName>
</protein>
<feature type="domain" description="ABC3 transporter permease C-terminal" evidence="9">
    <location>
        <begin position="306"/>
        <end position="429"/>
    </location>
</feature>